<dbReference type="PANTHER" id="PTHR12416">
    <property type="entry name" value="RRNA-PROCESSING PROTEIN UTP23 HOMOLOG"/>
    <property type="match status" value="1"/>
</dbReference>
<reference evidence="10" key="1">
    <citation type="journal article" date="2020" name="Fungal Divers.">
        <title>Resolving the Mortierellaceae phylogeny through synthesis of multi-gene phylogenetics and phylogenomics.</title>
        <authorList>
            <person name="Vandepol N."/>
            <person name="Liber J."/>
            <person name="Desiro A."/>
            <person name="Na H."/>
            <person name="Kennedy M."/>
            <person name="Barry K."/>
            <person name="Grigoriev I.V."/>
            <person name="Miller A.N."/>
            <person name="O'Donnell K."/>
            <person name="Stajich J.E."/>
            <person name="Bonito G."/>
        </authorList>
    </citation>
    <scope>NUCLEOTIDE SEQUENCE</scope>
    <source>
        <strain evidence="10">KOD1015</strain>
    </source>
</reference>
<evidence type="ECO:0000256" key="1">
    <source>
        <dbReference type="ARBA" id="ARBA00004604"/>
    </source>
</evidence>
<dbReference type="FunFam" id="3.40.50.1010:FF:000006">
    <property type="entry name" value="rRNA-processing protein UTP23 homolog"/>
    <property type="match status" value="1"/>
</dbReference>
<dbReference type="Pfam" id="PF04900">
    <property type="entry name" value="Fcf1"/>
    <property type="match status" value="1"/>
</dbReference>
<feature type="domain" description="UTP23 sensor motif region" evidence="9">
    <location>
        <begin position="691"/>
        <end position="708"/>
    </location>
</feature>
<evidence type="ECO:0000256" key="8">
    <source>
        <dbReference type="SAM" id="MobiDB-lite"/>
    </source>
</evidence>
<evidence type="ECO:0000259" key="9">
    <source>
        <dbReference type="Pfam" id="PF24779"/>
    </source>
</evidence>
<name>A0A9P6KGE5_9FUNG</name>
<proteinExistence type="inferred from homology"/>
<dbReference type="InterPro" id="IPR006984">
    <property type="entry name" value="Fcf1/UTP23"/>
</dbReference>
<keyword evidence="3" id="KW-0698">rRNA processing</keyword>
<organism evidence="10 11">
    <name type="scientific">Lunasporangiospora selenospora</name>
    <dbReference type="NCBI Taxonomy" id="979761"/>
    <lineage>
        <taxon>Eukaryota</taxon>
        <taxon>Fungi</taxon>
        <taxon>Fungi incertae sedis</taxon>
        <taxon>Mucoromycota</taxon>
        <taxon>Mortierellomycotina</taxon>
        <taxon>Mortierellomycetes</taxon>
        <taxon>Mortierellales</taxon>
        <taxon>Mortierellaceae</taxon>
        <taxon>Lunasporangiospora</taxon>
    </lineage>
</organism>
<evidence type="ECO:0000256" key="2">
    <source>
        <dbReference type="ARBA" id="ARBA00022517"/>
    </source>
</evidence>
<accession>A0A9P6KGE5</accession>
<comment type="function">
    <text evidence="5">Involved in rRNA-processing and ribosome biogenesis.</text>
</comment>
<evidence type="ECO:0000256" key="6">
    <source>
        <dbReference type="ARBA" id="ARBA00038503"/>
    </source>
</evidence>
<dbReference type="Gene3D" id="3.40.50.1010">
    <property type="entry name" value="5'-nuclease"/>
    <property type="match status" value="1"/>
</dbReference>
<keyword evidence="2" id="KW-0690">Ribosome biogenesis</keyword>
<evidence type="ECO:0000256" key="3">
    <source>
        <dbReference type="ARBA" id="ARBA00022552"/>
    </source>
</evidence>
<dbReference type="CDD" id="cd08553">
    <property type="entry name" value="PIN_Fcf1-like"/>
    <property type="match status" value="1"/>
</dbReference>
<comment type="caution">
    <text evidence="10">The sequence shown here is derived from an EMBL/GenBank/DDBJ whole genome shotgun (WGS) entry which is preliminary data.</text>
</comment>
<comment type="similarity">
    <text evidence="6">Belongs to the UTP23/FCF1 family. UTP23 subfamily.</text>
</comment>
<protein>
    <recommendedName>
        <fullName evidence="7">U three protein 23</fullName>
    </recommendedName>
</protein>
<dbReference type="GO" id="GO:0032040">
    <property type="term" value="C:small-subunit processome"/>
    <property type="evidence" value="ECO:0007669"/>
    <property type="project" value="InterPro"/>
</dbReference>
<dbReference type="OrthoDB" id="291792at2759"/>
<keyword evidence="11" id="KW-1185">Reference proteome</keyword>
<evidence type="ECO:0000256" key="7">
    <source>
        <dbReference type="ARBA" id="ARBA00076388"/>
    </source>
</evidence>
<sequence length="759" mass="84368">MLKRNFRGFLHKVFTNGSAFRMGSSAGLFALLYKLLFRQLSLALCRVPTTTSTITSDNPDDSVVSGSTAVPDNESLISPTTPIPTSLHRSMRADSGIDLDQEDKILGKGGSGAYREHSTLQMASQLRLQRTWIPAMIAALLASPAFSLIPQQTRRLTISLYFLTYAGETVFSALENEGYTQWMPTWAGPWILFVAASTQLIHAYVHHTECLPETLRKVIQSQCSPYLVKPPNFDTNKWGPFPNTKDTFIGLCNYLVADRKSMPVFVSRELAAAASTASTAEVAKGMFLAPESLRSVMAATEGMGHDSAMCRVFHPTTPSCVQAGIELSGKNTAFALKLYSSFAVLTFLSRGGNVFQHGILNYFKSTAINIVRSSLYTWGFMMTAFTLFCGFERCLPRAILPSKRTYLNGFIGSLWILVESRKRQAALSMYFFRFMLESVWRRMVKSGIVQNIKYSTNKSASTASTTTSTTTITMRLKRSKDYKRYMNMYNQSFLFRTPYQVIVDADFIQAALDQRIDLRTQIPKVLCDASKQMVTPCTMANLKSRGEDGSGAFLASKRFEKRRCPHNSAAAPESDCISKIIGDSNPHNYVIASQSKTLRKHLATVPGVPILYIHRANLILEPPSDASLKKLKEIENSKMHVTDKELQRLKGVKVSKEGKVTIDAKLAKKFEEKLEKKKAKREAFKAKITLKRKGAKEPNPLSIKKKKKPAPAKSEGVEQEKKFKAKAEGGEESPEKKKRRRRKGKGGDAGAQDGSGDEA</sequence>
<dbReference type="GO" id="GO:0006364">
    <property type="term" value="P:rRNA processing"/>
    <property type="evidence" value="ECO:0007669"/>
    <property type="project" value="UniProtKB-KW"/>
</dbReference>
<evidence type="ECO:0000256" key="4">
    <source>
        <dbReference type="ARBA" id="ARBA00023242"/>
    </source>
</evidence>
<feature type="compositionally biased region" description="Basic and acidic residues" evidence="8">
    <location>
        <begin position="715"/>
        <end position="735"/>
    </location>
</feature>
<feature type="region of interest" description="Disordered" evidence="8">
    <location>
        <begin position="687"/>
        <end position="759"/>
    </location>
</feature>
<dbReference type="Pfam" id="PF24779">
    <property type="entry name" value="UTP23_sensor"/>
    <property type="match status" value="1"/>
</dbReference>
<evidence type="ECO:0000313" key="11">
    <source>
        <dbReference type="Proteomes" id="UP000780801"/>
    </source>
</evidence>
<evidence type="ECO:0000256" key="5">
    <source>
        <dbReference type="ARBA" id="ARBA00037300"/>
    </source>
</evidence>
<dbReference type="Proteomes" id="UP000780801">
    <property type="component" value="Unassembled WGS sequence"/>
</dbReference>
<feature type="compositionally biased region" description="Polar residues" evidence="8">
    <location>
        <begin position="64"/>
        <end position="81"/>
    </location>
</feature>
<feature type="compositionally biased region" description="Low complexity" evidence="8">
    <location>
        <begin position="750"/>
        <end position="759"/>
    </location>
</feature>
<dbReference type="InterPro" id="IPR029060">
    <property type="entry name" value="PIN-like_dom_sf"/>
</dbReference>
<comment type="subcellular location">
    <subcellularLocation>
        <location evidence="1">Nucleus</location>
        <location evidence="1">Nucleolus</location>
    </subcellularLocation>
</comment>
<dbReference type="AlphaFoldDB" id="A0A9P6KGE5"/>
<dbReference type="EMBL" id="JAABOA010000547">
    <property type="protein sequence ID" value="KAF9583928.1"/>
    <property type="molecule type" value="Genomic_DNA"/>
</dbReference>
<keyword evidence="4" id="KW-0539">Nucleus</keyword>
<dbReference type="InterPro" id="IPR057776">
    <property type="entry name" value="UTP23_sensor"/>
</dbReference>
<dbReference type="SUPFAM" id="SSF88723">
    <property type="entry name" value="PIN domain-like"/>
    <property type="match status" value="1"/>
</dbReference>
<evidence type="ECO:0000313" key="10">
    <source>
        <dbReference type="EMBL" id="KAF9583928.1"/>
    </source>
</evidence>
<gene>
    <name evidence="10" type="ORF">BGW38_008087</name>
</gene>
<feature type="region of interest" description="Disordered" evidence="8">
    <location>
        <begin position="52"/>
        <end position="81"/>
    </location>
</feature>